<dbReference type="Proteomes" id="UP000555728">
    <property type="component" value="Unassembled WGS sequence"/>
</dbReference>
<dbReference type="GO" id="GO:0016747">
    <property type="term" value="F:acyltransferase activity, transferring groups other than amino-acyl groups"/>
    <property type="evidence" value="ECO:0007669"/>
    <property type="project" value="InterPro"/>
</dbReference>
<dbReference type="InterPro" id="IPR000182">
    <property type="entry name" value="GNAT_dom"/>
</dbReference>
<dbReference type="Gene3D" id="3.40.630.30">
    <property type="match status" value="1"/>
</dbReference>
<dbReference type="InterPro" id="IPR016181">
    <property type="entry name" value="Acyl_CoA_acyltransferase"/>
</dbReference>
<dbReference type="EMBL" id="JACIGI010000005">
    <property type="protein sequence ID" value="MBB4285166.1"/>
    <property type="molecule type" value="Genomic_DNA"/>
</dbReference>
<keyword evidence="2" id="KW-0012">Acyltransferase</keyword>
<dbReference type="AlphaFoldDB" id="A0A7W6WJG0"/>
<evidence type="ECO:0000259" key="3">
    <source>
        <dbReference type="PROSITE" id="PS51186"/>
    </source>
</evidence>
<name>A0A7W6WJG0_9PROT</name>
<dbReference type="CDD" id="cd04301">
    <property type="entry name" value="NAT_SF"/>
    <property type="match status" value="1"/>
</dbReference>
<dbReference type="PIRSF" id="PIRSF028520">
    <property type="entry name" value="UCP028520"/>
    <property type="match status" value="1"/>
</dbReference>
<dbReference type="PANTHER" id="PTHR43877">
    <property type="entry name" value="AMINOALKYLPHOSPHONATE N-ACETYLTRANSFERASE-RELATED-RELATED"/>
    <property type="match status" value="1"/>
</dbReference>
<protein>
    <recommendedName>
        <fullName evidence="3">N-acetyltransferase domain-containing protein</fullName>
    </recommendedName>
</protein>
<dbReference type="RefSeq" id="WP_184432102.1">
    <property type="nucleotide sequence ID" value="NZ_JACIGI010000005.1"/>
</dbReference>
<comment type="caution">
    <text evidence="4">The sequence shown here is derived from an EMBL/GenBank/DDBJ whole genome shotgun (WGS) entry which is preliminary data.</text>
</comment>
<organism evidence="4 5">
    <name type="scientific">Roseospira goensis</name>
    <dbReference type="NCBI Taxonomy" id="391922"/>
    <lineage>
        <taxon>Bacteria</taxon>
        <taxon>Pseudomonadati</taxon>
        <taxon>Pseudomonadota</taxon>
        <taxon>Alphaproteobacteria</taxon>
        <taxon>Rhodospirillales</taxon>
        <taxon>Rhodospirillaceae</taxon>
        <taxon>Roseospira</taxon>
    </lineage>
</organism>
<dbReference type="SUPFAM" id="SSF55729">
    <property type="entry name" value="Acyl-CoA N-acyltransferases (Nat)"/>
    <property type="match status" value="1"/>
</dbReference>
<gene>
    <name evidence="4" type="ORF">GGD88_000883</name>
</gene>
<dbReference type="InterPro" id="IPR016890">
    <property type="entry name" value="UCP028520"/>
</dbReference>
<evidence type="ECO:0000313" key="4">
    <source>
        <dbReference type="EMBL" id="MBB4285166.1"/>
    </source>
</evidence>
<keyword evidence="1" id="KW-0808">Transferase</keyword>
<dbReference type="InterPro" id="IPR050832">
    <property type="entry name" value="Bact_Acetyltransf"/>
</dbReference>
<dbReference type="PROSITE" id="PS51186">
    <property type="entry name" value="GNAT"/>
    <property type="match status" value="1"/>
</dbReference>
<keyword evidence="5" id="KW-1185">Reference proteome</keyword>
<sequence>MPLAPRPLTPTDLPAALALNNAAAPHVNVLDADGLARLWAWAAVALGARGDDGGLLGFLLALPPDLPYDSANYRWVVGRRPQFLYVDRVVVTPGARGRGVGRALYRAALDAARCEGYASVVCEVNERPPNPGSLAFHAALGFGVIGRCDHGPHDKAVVFLERAGAA</sequence>
<feature type="domain" description="N-acetyltransferase" evidence="3">
    <location>
        <begin position="3"/>
        <end position="164"/>
    </location>
</feature>
<evidence type="ECO:0000313" key="5">
    <source>
        <dbReference type="Proteomes" id="UP000555728"/>
    </source>
</evidence>
<evidence type="ECO:0000256" key="1">
    <source>
        <dbReference type="ARBA" id="ARBA00022679"/>
    </source>
</evidence>
<proteinExistence type="predicted"/>
<evidence type="ECO:0000256" key="2">
    <source>
        <dbReference type="ARBA" id="ARBA00023315"/>
    </source>
</evidence>
<reference evidence="4 5" key="1">
    <citation type="submission" date="2020-08" db="EMBL/GenBank/DDBJ databases">
        <title>Genome sequencing of Purple Non-Sulfur Bacteria from various extreme environments.</title>
        <authorList>
            <person name="Mayer M."/>
        </authorList>
    </citation>
    <scope>NUCLEOTIDE SEQUENCE [LARGE SCALE GENOMIC DNA]</scope>
    <source>
        <strain evidence="4 5">JA135</strain>
    </source>
</reference>
<accession>A0A7W6WJG0</accession>
<dbReference type="PANTHER" id="PTHR43877:SF2">
    <property type="entry name" value="AMINOALKYLPHOSPHONATE N-ACETYLTRANSFERASE-RELATED"/>
    <property type="match status" value="1"/>
</dbReference>
<dbReference type="Pfam" id="PF00583">
    <property type="entry name" value="Acetyltransf_1"/>
    <property type="match status" value="1"/>
</dbReference>